<evidence type="ECO:0000256" key="3">
    <source>
        <dbReference type="ARBA" id="ARBA00022691"/>
    </source>
</evidence>
<protein>
    <submittedName>
        <fullName evidence="5">Methyltransferase</fullName>
    </submittedName>
</protein>
<gene>
    <name evidence="5" type="ORF">F0344_34460</name>
</gene>
<dbReference type="GO" id="GO:0035657">
    <property type="term" value="C:eRF1 methyltransferase complex"/>
    <property type="evidence" value="ECO:0007669"/>
    <property type="project" value="TreeGrafter"/>
</dbReference>
<dbReference type="GO" id="GO:0008276">
    <property type="term" value="F:protein methyltransferase activity"/>
    <property type="evidence" value="ECO:0007669"/>
    <property type="project" value="TreeGrafter"/>
</dbReference>
<sequence length="249" mass="27434">MDNKLGYELGNWVVSQIQSPDRPTQTVFTLLDQEWELLPEVFPPYTDPGPGLFASWVPYEKGSRFLEMGCGAGIAAVLAAQNGSEHVVALDINPAAAENTRRNAAKHGVSDRVTALASDLFDALEPTETFDLVFWNTPFIEAPESRPYADQIERAVFDPGYEMVRRFFRDVAGHLAPGGTVCIGTSEAMGNKDKLLRAAADAGFEGHRHRSESAELPAADFPRSPVVAAHTNERGIVDMDFTMYTFQRR</sequence>
<dbReference type="InterPro" id="IPR052190">
    <property type="entry name" value="Euk-Arch_PrmC-MTase"/>
</dbReference>
<accession>A0A7G7BW62</accession>
<dbReference type="Proteomes" id="UP000515307">
    <property type="component" value="Plasmid unnamed1"/>
</dbReference>
<organism evidence="5 6">
    <name type="scientific">Streptomyces finlayi</name>
    <dbReference type="NCBI Taxonomy" id="67296"/>
    <lineage>
        <taxon>Bacteria</taxon>
        <taxon>Bacillati</taxon>
        <taxon>Actinomycetota</taxon>
        <taxon>Actinomycetes</taxon>
        <taxon>Kitasatosporales</taxon>
        <taxon>Streptomycetaceae</taxon>
        <taxon>Streptomyces</taxon>
    </lineage>
</organism>
<evidence type="ECO:0000313" key="6">
    <source>
        <dbReference type="Proteomes" id="UP000515307"/>
    </source>
</evidence>
<dbReference type="PANTHER" id="PTHR45875:SF1">
    <property type="entry name" value="METHYLTRANSFERASE N6AMT1"/>
    <property type="match status" value="1"/>
</dbReference>
<dbReference type="Pfam" id="PF05175">
    <property type="entry name" value="MTS"/>
    <property type="match status" value="1"/>
</dbReference>
<dbReference type="AlphaFoldDB" id="A0A7G7BW62"/>
<dbReference type="RefSeq" id="WP_185303058.1">
    <property type="nucleotide sequence ID" value="NZ_CP045703.1"/>
</dbReference>
<evidence type="ECO:0000259" key="4">
    <source>
        <dbReference type="Pfam" id="PF05175"/>
    </source>
</evidence>
<dbReference type="GO" id="GO:0032259">
    <property type="term" value="P:methylation"/>
    <property type="evidence" value="ECO:0007669"/>
    <property type="project" value="UniProtKB-KW"/>
</dbReference>
<reference evidence="6" key="1">
    <citation type="submission" date="2019-10" db="EMBL/GenBank/DDBJ databases">
        <title>Antimicrobial potential of Antarctic Bacteria.</title>
        <authorList>
            <person name="Benaud N."/>
            <person name="Edwards R.J."/>
            <person name="Ferrari B.C."/>
        </authorList>
    </citation>
    <scope>NUCLEOTIDE SEQUENCE [LARGE SCALE GENOMIC DNA]</scope>
    <source>
        <strain evidence="6">NBSH44</strain>
        <plasmid evidence="6">unnamed1</plasmid>
    </source>
</reference>
<keyword evidence="5" id="KW-0614">Plasmid</keyword>
<dbReference type="InterPro" id="IPR029063">
    <property type="entry name" value="SAM-dependent_MTases_sf"/>
</dbReference>
<keyword evidence="3" id="KW-0949">S-adenosyl-L-methionine</keyword>
<evidence type="ECO:0000313" key="5">
    <source>
        <dbReference type="EMBL" id="QNE79577.1"/>
    </source>
</evidence>
<dbReference type="InterPro" id="IPR007848">
    <property type="entry name" value="Small_mtfrase_dom"/>
</dbReference>
<dbReference type="GO" id="GO:0008757">
    <property type="term" value="F:S-adenosylmethionine-dependent methyltransferase activity"/>
    <property type="evidence" value="ECO:0007669"/>
    <property type="project" value="TreeGrafter"/>
</dbReference>
<evidence type="ECO:0000256" key="1">
    <source>
        <dbReference type="ARBA" id="ARBA00022603"/>
    </source>
</evidence>
<dbReference type="PANTHER" id="PTHR45875">
    <property type="entry name" value="METHYLTRANSFERASE N6AMT1"/>
    <property type="match status" value="1"/>
</dbReference>
<feature type="domain" description="Methyltransferase small" evidence="4">
    <location>
        <begin position="46"/>
        <end position="195"/>
    </location>
</feature>
<dbReference type="Gene3D" id="3.40.50.150">
    <property type="entry name" value="Vaccinia Virus protein VP39"/>
    <property type="match status" value="1"/>
</dbReference>
<dbReference type="KEGG" id="sfiy:F0344_34460"/>
<proteinExistence type="predicted"/>
<dbReference type="EMBL" id="CP045703">
    <property type="protein sequence ID" value="QNE79577.1"/>
    <property type="molecule type" value="Genomic_DNA"/>
</dbReference>
<dbReference type="SUPFAM" id="SSF53335">
    <property type="entry name" value="S-adenosyl-L-methionine-dependent methyltransferases"/>
    <property type="match status" value="1"/>
</dbReference>
<keyword evidence="1 5" id="KW-0489">Methyltransferase</keyword>
<keyword evidence="6" id="KW-1185">Reference proteome</keyword>
<geneLocation type="plasmid" evidence="5 6">
    <name>unnamed1</name>
</geneLocation>
<evidence type="ECO:0000256" key="2">
    <source>
        <dbReference type="ARBA" id="ARBA00022679"/>
    </source>
</evidence>
<dbReference type="CDD" id="cd02440">
    <property type="entry name" value="AdoMet_MTases"/>
    <property type="match status" value="1"/>
</dbReference>
<name>A0A7G7BW62_9ACTN</name>
<keyword evidence="2 5" id="KW-0808">Transferase</keyword>